<reference evidence="2" key="1">
    <citation type="journal article" date="2023" name="G3 (Bethesda)">
        <title>Genome assembly and association tests identify interacting loci associated with vigor, precocity, and sex in interspecific pistachio rootstocks.</title>
        <authorList>
            <person name="Palmer W."/>
            <person name="Jacygrad E."/>
            <person name="Sagayaradj S."/>
            <person name="Cavanaugh K."/>
            <person name="Han R."/>
            <person name="Bertier L."/>
            <person name="Beede B."/>
            <person name="Kafkas S."/>
            <person name="Golino D."/>
            <person name="Preece J."/>
            <person name="Michelmore R."/>
        </authorList>
    </citation>
    <scope>NUCLEOTIDE SEQUENCE [LARGE SCALE GENOMIC DNA]</scope>
</reference>
<accession>A0ACC1A2Z2</accession>
<evidence type="ECO:0000313" key="1">
    <source>
        <dbReference type="EMBL" id="KAJ0081407.1"/>
    </source>
</evidence>
<comment type="caution">
    <text evidence="1">The sequence shown here is derived from an EMBL/GenBank/DDBJ whole genome shotgun (WGS) entry which is preliminary data.</text>
</comment>
<protein>
    <submittedName>
        <fullName evidence="1">Uncharacterized protein</fullName>
    </submittedName>
</protein>
<dbReference type="Proteomes" id="UP001164250">
    <property type="component" value="Chromosome 12"/>
</dbReference>
<name>A0ACC1A2Z2_9ROSI</name>
<evidence type="ECO:0000313" key="2">
    <source>
        <dbReference type="Proteomes" id="UP001164250"/>
    </source>
</evidence>
<organism evidence="1 2">
    <name type="scientific">Pistacia atlantica</name>
    <dbReference type="NCBI Taxonomy" id="434234"/>
    <lineage>
        <taxon>Eukaryota</taxon>
        <taxon>Viridiplantae</taxon>
        <taxon>Streptophyta</taxon>
        <taxon>Embryophyta</taxon>
        <taxon>Tracheophyta</taxon>
        <taxon>Spermatophyta</taxon>
        <taxon>Magnoliopsida</taxon>
        <taxon>eudicotyledons</taxon>
        <taxon>Gunneridae</taxon>
        <taxon>Pentapetalae</taxon>
        <taxon>rosids</taxon>
        <taxon>malvids</taxon>
        <taxon>Sapindales</taxon>
        <taxon>Anacardiaceae</taxon>
        <taxon>Pistacia</taxon>
    </lineage>
</organism>
<sequence>MLQSAKVLLISGKLFEHHFFTESRARTMHLRNMLQSPKKESFSINEYVLKMKEFSDSLYSSGVHISTEDLIAYILDGLGPEYDAIVANLSSRSDLTIQEVQFYLHKHEMRIERHSAIYGGMHEQSHLAKSAKIPQSNMKRRDSNIRSIEPVNYTSSNSLTYNGNDVHNQSGLYGHHNQSSLYGHAGSYVVSPQDKNMFAAFASTQESNSYGRGRGRC</sequence>
<dbReference type="EMBL" id="CM047908">
    <property type="protein sequence ID" value="KAJ0081407.1"/>
    <property type="molecule type" value="Genomic_DNA"/>
</dbReference>
<keyword evidence="2" id="KW-1185">Reference proteome</keyword>
<gene>
    <name evidence="1" type="ORF">Patl1_09761</name>
</gene>
<proteinExistence type="predicted"/>